<feature type="transmembrane region" description="Helical" evidence="2">
    <location>
        <begin position="321"/>
        <end position="339"/>
    </location>
</feature>
<feature type="transmembrane region" description="Helical" evidence="2">
    <location>
        <begin position="359"/>
        <end position="384"/>
    </location>
</feature>
<keyword evidence="2" id="KW-0472">Membrane</keyword>
<feature type="transmembrane region" description="Helical" evidence="2">
    <location>
        <begin position="161"/>
        <end position="182"/>
    </location>
</feature>
<reference evidence="3 4" key="1">
    <citation type="submission" date="2019-04" db="EMBL/GenBank/DDBJ databases">
        <title>Microbes associate with the intestines of laboratory mice.</title>
        <authorList>
            <person name="Navarre W."/>
            <person name="Wong E."/>
            <person name="Huang K.C."/>
            <person name="Tropini C."/>
            <person name="Ng K."/>
            <person name="Yu B."/>
        </authorList>
    </citation>
    <scope>NUCLEOTIDE SEQUENCE [LARGE SCALE GENOMIC DNA]</scope>
    <source>
        <strain evidence="3 4">NM83_B4-11</strain>
    </source>
</reference>
<feature type="transmembrane region" description="Helical" evidence="2">
    <location>
        <begin position="92"/>
        <end position="109"/>
    </location>
</feature>
<comment type="similarity">
    <text evidence="1">Belongs to the sodium:galactoside symporter (TC 2.A.2) family.</text>
</comment>
<feature type="transmembrane region" description="Helical" evidence="2">
    <location>
        <begin position="121"/>
        <end position="140"/>
    </location>
</feature>
<proteinExistence type="inferred from homology"/>
<comment type="caution">
    <text evidence="3">The sequence shown here is derived from an EMBL/GenBank/DDBJ whole genome shotgun (WGS) entry which is preliminary data.</text>
</comment>
<evidence type="ECO:0000256" key="1">
    <source>
        <dbReference type="ARBA" id="ARBA00009617"/>
    </source>
</evidence>
<feature type="transmembrane region" description="Helical" evidence="2">
    <location>
        <begin position="445"/>
        <end position="466"/>
    </location>
</feature>
<dbReference type="Proteomes" id="UP000308038">
    <property type="component" value="Unassembled WGS sequence"/>
</dbReference>
<keyword evidence="2" id="KW-1133">Transmembrane helix</keyword>
<evidence type="ECO:0000313" key="3">
    <source>
        <dbReference type="EMBL" id="THG37437.1"/>
    </source>
</evidence>
<feature type="transmembrane region" description="Helical" evidence="2">
    <location>
        <begin position="202"/>
        <end position="221"/>
    </location>
</feature>
<gene>
    <name evidence="3" type="ORF">E5988_15940</name>
</gene>
<dbReference type="Pfam" id="PF13347">
    <property type="entry name" value="MFS_2"/>
    <property type="match status" value="1"/>
</dbReference>
<dbReference type="InterPro" id="IPR039672">
    <property type="entry name" value="MFS_2"/>
</dbReference>
<sequence>MLERENAAFGVPPAAPLRARTKLLFGMGSLAEGAQTVAFGSYLLIFYNQVMGVPAGIVSAALMASLVIDAISNPILGHVSDNLRSRWGRRHPFMYAAALPTALCFWLMFNPPQGWSNDALFWYILAVATLGRIAINLYELPSAALTPELSEDYDERTSLMTWRYFFGYVGGLGIATLLFFVLLRPTPQYPVGQLNPEGYHQLGIIGAVVTFAAILICAVGTQARGRMVPQPPARERQSFGQHFREMLGTLNHRGFQALLAFGVLKFSAAGLYASMAVYLGTYVWQLSPRSMGLLAFDGVIAALIALFLAPRAARRFGKRAVAVVAAALGVSLGLMPLFLRQLGLFLPIEPEGPLVATLFAFATIFGTFSATSQIMTSAMIADVVEDSMVRTGRHAAGTFFAANAFMKTCTSGFGVLGAGLLLSLSGFPEKAIPGQIAPEVIDRLVWLYMPTIAILWAIAIVFLSFYRIDRARHEENVRRVRESAVVEDLSARAGEPTRLPPTVLPSS</sequence>
<name>A0ABY2QDC5_9SPHN</name>
<feature type="transmembrane region" description="Helical" evidence="2">
    <location>
        <begin position="23"/>
        <end position="45"/>
    </location>
</feature>
<dbReference type="EMBL" id="SSTI01000017">
    <property type="protein sequence ID" value="THG37437.1"/>
    <property type="molecule type" value="Genomic_DNA"/>
</dbReference>
<keyword evidence="4" id="KW-1185">Reference proteome</keyword>
<dbReference type="PANTHER" id="PTHR11328:SF24">
    <property type="entry name" value="MAJOR FACILITATOR SUPERFAMILY (MFS) PROFILE DOMAIN-CONTAINING PROTEIN"/>
    <property type="match status" value="1"/>
</dbReference>
<feature type="transmembrane region" description="Helical" evidence="2">
    <location>
        <begin position="291"/>
        <end position="309"/>
    </location>
</feature>
<dbReference type="InterPro" id="IPR036259">
    <property type="entry name" value="MFS_trans_sf"/>
</dbReference>
<dbReference type="PANTHER" id="PTHR11328">
    <property type="entry name" value="MAJOR FACILITATOR SUPERFAMILY DOMAIN-CONTAINING PROTEIN"/>
    <property type="match status" value="1"/>
</dbReference>
<feature type="transmembrane region" description="Helical" evidence="2">
    <location>
        <begin position="257"/>
        <end position="279"/>
    </location>
</feature>
<organism evidence="3 4">
    <name type="scientific">Sphingomonas olei</name>
    <dbReference type="NCBI Taxonomy" id="1886787"/>
    <lineage>
        <taxon>Bacteria</taxon>
        <taxon>Pseudomonadati</taxon>
        <taxon>Pseudomonadota</taxon>
        <taxon>Alphaproteobacteria</taxon>
        <taxon>Sphingomonadales</taxon>
        <taxon>Sphingomonadaceae</taxon>
        <taxon>Sphingomonas</taxon>
    </lineage>
</organism>
<keyword evidence="2" id="KW-0812">Transmembrane</keyword>
<evidence type="ECO:0000256" key="2">
    <source>
        <dbReference type="SAM" id="Phobius"/>
    </source>
</evidence>
<accession>A0ABY2QDC5</accession>
<dbReference type="SUPFAM" id="SSF103473">
    <property type="entry name" value="MFS general substrate transporter"/>
    <property type="match status" value="1"/>
</dbReference>
<protein>
    <submittedName>
        <fullName evidence="3">MFS transporter</fullName>
    </submittedName>
</protein>
<dbReference type="Gene3D" id="1.20.1250.20">
    <property type="entry name" value="MFS general substrate transporter like domains"/>
    <property type="match status" value="2"/>
</dbReference>
<feature type="transmembrane region" description="Helical" evidence="2">
    <location>
        <begin position="404"/>
        <end position="425"/>
    </location>
</feature>
<feature type="transmembrane region" description="Helical" evidence="2">
    <location>
        <begin position="51"/>
        <end position="71"/>
    </location>
</feature>
<evidence type="ECO:0000313" key="4">
    <source>
        <dbReference type="Proteomes" id="UP000308038"/>
    </source>
</evidence>